<organism evidence="1 2">
    <name type="scientific">Parelaphostrongylus tenuis</name>
    <name type="common">Meningeal worm</name>
    <dbReference type="NCBI Taxonomy" id="148309"/>
    <lineage>
        <taxon>Eukaryota</taxon>
        <taxon>Metazoa</taxon>
        <taxon>Ecdysozoa</taxon>
        <taxon>Nematoda</taxon>
        <taxon>Chromadorea</taxon>
        <taxon>Rhabditida</taxon>
        <taxon>Rhabditina</taxon>
        <taxon>Rhabditomorpha</taxon>
        <taxon>Strongyloidea</taxon>
        <taxon>Metastrongylidae</taxon>
        <taxon>Parelaphostrongylus</taxon>
    </lineage>
</organism>
<evidence type="ECO:0000313" key="1">
    <source>
        <dbReference type="EMBL" id="KAJ1353113.1"/>
    </source>
</evidence>
<gene>
    <name evidence="1" type="ORF">KIN20_009672</name>
</gene>
<proteinExistence type="predicted"/>
<name>A0AAD5QID4_PARTN</name>
<sequence>MGTSHASKADRRCKPVETLARVETLASDAEESSHAHVILFRKYAGADRPTFPDIVMQRPSQTTQRLERDTNLDGFLVKLR</sequence>
<dbReference type="EMBL" id="JAHQIW010001611">
    <property type="protein sequence ID" value="KAJ1353113.1"/>
    <property type="molecule type" value="Genomic_DNA"/>
</dbReference>
<evidence type="ECO:0000313" key="2">
    <source>
        <dbReference type="Proteomes" id="UP001196413"/>
    </source>
</evidence>
<keyword evidence="2" id="KW-1185">Reference proteome</keyword>
<comment type="caution">
    <text evidence="1">The sequence shown here is derived from an EMBL/GenBank/DDBJ whole genome shotgun (WGS) entry which is preliminary data.</text>
</comment>
<dbReference type="Proteomes" id="UP001196413">
    <property type="component" value="Unassembled WGS sequence"/>
</dbReference>
<dbReference type="AlphaFoldDB" id="A0AAD5QID4"/>
<protein>
    <submittedName>
        <fullName evidence="1">Uncharacterized protein</fullName>
    </submittedName>
</protein>
<accession>A0AAD5QID4</accession>
<reference evidence="1" key="1">
    <citation type="submission" date="2021-06" db="EMBL/GenBank/DDBJ databases">
        <title>Parelaphostrongylus tenuis whole genome reference sequence.</title>
        <authorList>
            <person name="Garwood T.J."/>
            <person name="Larsen P.A."/>
            <person name="Fountain-Jones N.M."/>
            <person name="Garbe J.R."/>
            <person name="Macchietto M.G."/>
            <person name="Kania S.A."/>
            <person name="Gerhold R.W."/>
            <person name="Richards J.E."/>
            <person name="Wolf T.M."/>
        </authorList>
    </citation>
    <scope>NUCLEOTIDE SEQUENCE</scope>
    <source>
        <strain evidence="1">MNPRO001-30</strain>
        <tissue evidence="1">Meninges</tissue>
    </source>
</reference>